<dbReference type="AlphaFoldDB" id="A0A5N6KZA7"/>
<dbReference type="GO" id="GO:0004065">
    <property type="term" value="F:arylsulfatase activity"/>
    <property type="evidence" value="ECO:0007669"/>
    <property type="project" value="InterPro"/>
</dbReference>
<evidence type="ECO:0000259" key="5">
    <source>
        <dbReference type="Pfam" id="PF00884"/>
    </source>
</evidence>
<dbReference type="InterPro" id="IPR017850">
    <property type="entry name" value="Alkaline_phosphatase_core_sf"/>
</dbReference>
<keyword evidence="7" id="KW-1185">Reference proteome</keyword>
<comment type="similarity">
    <text evidence="1">Belongs to the sulfatase family.</text>
</comment>
<evidence type="ECO:0000256" key="1">
    <source>
        <dbReference type="ARBA" id="ARBA00008779"/>
    </source>
</evidence>
<proteinExistence type="inferred from homology"/>
<comment type="caution">
    <text evidence="6">The sequence shown here is derived from an EMBL/GenBank/DDBJ whole genome shotgun (WGS) entry which is preliminary data.</text>
</comment>
<dbReference type="Proteomes" id="UP000327013">
    <property type="component" value="Unassembled WGS sequence"/>
</dbReference>
<dbReference type="Pfam" id="PF00884">
    <property type="entry name" value="Sulfatase"/>
    <property type="match status" value="1"/>
</dbReference>
<gene>
    <name evidence="6" type="ORF">FH972_024851</name>
</gene>
<sequence>MRLSDFALAGLAATRALVHALPDEDAKPLQSILTRSGKHGKRPNIVFVMTDDQDLHLDSLKYLPKIKKHLIDQGTYYSRHYCTIAICCPSRVSLLTGKAAHNTNVTDVVVPYGGYPKFISQGLNDNYLPLWLQEAGYSTHYVGKLMNGHNTTNYNNPYPAGWDQNSFLLDPYTYQYLSPAFQLNREKPVVYAGEYLSDLLAERAYGFLDDAVAGKKPFFLGVAPIAPHGNGKGGAFTEPIPDPRYAGLFKDAVSPRTPNFNPDQASGASWLLTLPQQNATNVAYNDHFYRQRLRSLQSVDEMVEQLVHRLDKHGVLDNTYIVYTSDNGYHIGNHRMQPGKTCGYEEDINVPFVIRGPGVARGLTTSIVSSHTDIAPTFLKMAQRPPRPEFDGLAIPYLPQDLHRAKKDRFEHVNVEFWGTGGVEGVYSGPSQPNNTYKAVRVAGDKYNVYYSVWCTNEHELYDLHADRYQMHNLLAGSGWKRRQLFGRPLAQVVARLDAVLLVLKSCMADVCVQPWKYLQPGAGVADLQAALQPRFDTFYARQQAKAKVEFSRCALGYLLDAEGPQFNLTQLMTREDGSRWEDWV</sequence>
<dbReference type="GO" id="GO:0005539">
    <property type="term" value="F:glycosaminoglycan binding"/>
    <property type="evidence" value="ECO:0007669"/>
    <property type="project" value="TreeGrafter"/>
</dbReference>
<dbReference type="FunFam" id="3.40.720.10:FF:000051">
    <property type="entry name" value="Arylsulfatase"/>
    <property type="match status" value="1"/>
</dbReference>
<dbReference type="CDD" id="cd16147">
    <property type="entry name" value="G6S"/>
    <property type="match status" value="1"/>
</dbReference>
<dbReference type="PANTHER" id="PTHR43108">
    <property type="entry name" value="N-ACETYLGLUCOSAMINE-6-SULFATASE FAMILY MEMBER"/>
    <property type="match status" value="1"/>
</dbReference>
<name>A0A5N6KZA7_9ROSI</name>
<keyword evidence="2" id="KW-0732">Signal</keyword>
<dbReference type="InterPro" id="IPR000917">
    <property type="entry name" value="Sulfatase_N"/>
</dbReference>
<evidence type="ECO:0000313" key="6">
    <source>
        <dbReference type="EMBL" id="KAB8416331.1"/>
    </source>
</evidence>
<dbReference type="GO" id="GO:0018958">
    <property type="term" value="P:phenol-containing compound metabolic process"/>
    <property type="evidence" value="ECO:0007669"/>
    <property type="project" value="InterPro"/>
</dbReference>
<evidence type="ECO:0000256" key="2">
    <source>
        <dbReference type="ARBA" id="ARBA00022729"/>
    </source>
</evidence>
<organism evidence="6 7">
    <name type="scientific">Carpinus fangiana</name>
    <dbReference type="NCBI Taxonomy" id="176857"/>
    <lineage>
        <taxon>Eukaryota</taxon>
        <taxon>Viridiplantae</taxon>
        <taxon>Streptophyta</taxon>
        <taxon>Embryophyta</taxon>
        <taxon>Tracheophyta</taxon>
        <taxon>Spermatophyta</taxon>
        <taxon>Magnoliopsida</taxon>
        <taxon>eudicotyledons</taxon>
        <taxon>Gunneridae</taxon>
        <taxon>Pentapetalae</taxon>
        <taxon>rosids</taxon>
        <taxon>fabids</taxon>
        <taxon>Fagales</taxon>
        <taxon>Betulaceae</taxon>
        <taxon>Carpinus</taxon>
    </lineage>
</organism>
<dbReference type="PANTHER" id="PTHR43108:SF8">
    <property type="entry name" value="SD21168P"/>
    <property type="match status" value="1"/>
</dbReference>
<dbReference type="InterPro" id="IPR012083">
    <property type="entry name" value="Arylsulfatase"/>
</dbReference>
<protein>
    <recommendedName>
        <fullName evidence="5">Sulfatase N-terminal domain-containing protein</fullName>
    </recommendedName>
</protein>
<dbReference type="PIRSF" id="PIRSF000972">
    <property type="entry name" value="Arylsulf_plant"/>
    <property type="match status" value="1"/>
</dbReference>
<dbReference type="PROSITE" id="PS00523">
    <property type="entry name" value="SULFATASE_1"/>
    <property type="match status" value="1"/>
</dbReference>
<dbReference type="InterPro" id="IPR024607">
    <property type="entry name" value="Sulfatase_CS"/>
</dbReference>
<dbReference type="SUPFAM" id="SSF53649">
    <property type="entry name" value="Alkaline phosphatase-like"/>
    <property type="match status" value="1"/>
</dbReference>
<dbReference type="Gene3D" id="3.40.720.10">
    <property type="entry name" value="Alkaline Phosphatase, subunit A"/>
    <property type="match status" value="1"/>
</dbReference>
<dbReference type="OrthoDB" id="1740450at2759"/>
<dbReference type="GO" id="GO:0008449">
    <property type="term" value="F:N-acetylglucosamine-6-sulfatase activity"/>
    <property type="evidence" value="ECO:0007669"/>
    <property type="project" value="TreeGrafter"/>
</dbReference>
<keyword evidence="4" id="KW-0325">Glycoprotein</keyword>
<accession>A0A5N6KZA7</accession>
<evidence type="ECO:0000313" key="7">
    <source>
        <dbReference type="Proteomes" id="UP000327013"/>
    </source>
</evidence>
<evidence type="ECO:0000256" key="3">
    <source>
        <dbReference type="ARBA" id="ARBA00022801"/>
    </source>
</evidence>
<reference evidence="6 7" key="1">
    <citation type="submission" date="2019-06" db="EMBL/GenBank/DDBJ databases">
        <title>A chromosomal-level reference genome of Carpinus fangiana (Coryloideae, Betulaceae).</title>
        <authorList>
            <person name="Yang X."/>
            <person name="Wang Z."/>
            <person name="Zhang L."/>
            <person name="Hao G."/>
            <person name="Liu J."/>
            <person name="Yang Y."/>
        </authorList>
    </citation>
    <scope>NUCLEOTIDE SEQUENCE [LARGE SCALE GENOMIC DNA]</scope>
    <source>
        <strain evidence="6">Cfa_2016G</strain>
        <tissue evidence="6">Leaf</tissue>
    </source>
</reference>
<keyword evidence="3" id="KW-0378">Hydrolase</keyword>
<evidence type="ECO:0000256" key="4">
    <source>
        <dbReference type="ARBA" id="ARBA00023180"/>
    </source>
</evidence>
<dbReference type="EMBL" id="VIBQ01000031">
    <property type="protein sequence ID" value="KAB8416331.1"/>
    <property type="molecule type" value="Genomic_DNA"/>
</dbReference>
<feature type="domain" description="Sulfatase N-terminal" evidence="5">
    <location>
        <begin position="43"/>
        <end position="382"/>
    </location>
</feature>